<evidence type="ECO:0000256" key="3">
    <source>
        <dbReference type="ARBA" id="ARBA00022692"/>
    </source>
</evidence>
<keyword evidence="2" id="KW-1003">Cell membrane</keyword>
<dbReference type="InterPro" id="IPR013766">
    <property type="entry name" value="Thioredoxin_domain"/>
</dbReference>
<dbReference type="InterPro" id="IPR035671">
    <property type="entry name" value="DsbD_gamma"/>
</dbReference>
<keyword evidence="3 7" id="KW-0812">Transmembrane</keyword>
<dbReference type="GO" id="GO:0017004">
    <property type="term" value="P:cytochrome complex assembly"/>
    <property type="evidence" value="ECO:0007669"/>
    <property type="project" value="UniProtKB-KW"/>
</dbReference>
<feature type="transmembrane region" description="Helical" evidence="7">
    <location>
        <begin position="533"/>
        <end position="551"/>
    </location>
</feature>
<dbReference type="eggNOG" id="COG4232">
    <property type="taxonomic scope" value="Bacteria"/>
</dbReference>
<feature type="transmembrane region" description="Helical" evidence="7">
    <location>
        <begin position="588"/>
        <end position="605"/>
    </location>
</feature>
<dbReference type="KEGG" id="rgi:RGI145_11495"/>
<feature type="transmembrane region" description="Helical" evidence="7">
    <location>
        <begin position="336"/>
        <end position="358"/>
    </location>
</feature>
<dbReference type="Gene3D" id="3.40.30.10">
    <property type="entry name" value="Glutaredoxin"/>
    <property type="match status" value="1"/>
</dbReference>
<dbReference type="PROSITE" id="PS51352">
    <property type="entry name" value="THIOREDOXIN_2"/>
    <property type="match status" value="1"/>
</dbReference>
<dbReference type="InterPro" id="IPR036249">
    <property type="entry name" value="Thioredoxin-like_sf"/>
</dbReference>
<name>A0A1L7AFR8_9PROT</name>
<protein>
    <submittedName>
        <fullName evidence="9">Cytochrome C biogenesis protein</fullName>
    </submittedName>
</protein>
<gene>
    <name evidence="9" type="ORF">RGI145_11495</name>
</gene>
<feature type="transmembrane region" description="Helical" evidence="7">
    <location>
        <begin position="459"/>
        <end position="483"/>
    </location>
</feature>
<evidence type="ECO:0000313" key="9">
    <source>
        <dbReference type="EMBL" id="APT57636.1"/>
    </source>
</evidence>
<feature type="transmembrane region" description="Helical" evidence="7">
    <location>
        <begin position="416"/>
        <end position="439"/>
    </location>
</feature>
<accession>A0A1L7AFR8</accession>
<dbReference type="GO" id="GO:0045454">
    <property type="term" value="P:cell redox homeostasis"/>
    <property type="evidence" value="ECO:0007669"/>
    <property type="project" value="TreeGrafter"/>
</dbReference>
<evidence type="ECO:0000256" key="1">
    <source>
        <dbReference type="ARBA" id="ARBA00004651"/>
    </source>
</evidence>
<dbReference type="STRING" id="257708.RGI145_11495"/>
<proteinExistence type="predicted"/>
<dbReference type="Pfam" id="PF13899">
    <property type="entry name" value="Thioredoxin_7"/>
    <property type="match status" value="1"/>
</dbReference>
<dbReference type="EMBL" id="CP015583">
    <property type="protein sequence ID" value="APT57636.1"/>
    <property type="molecule type" value="Genomic_DNA"/>
</dbReference>
<evidence type="ECO:0000256" key="2">
    <source>
        <dbReference type="ARBA" id="ARBA00022475"/>
    </source>
</evidence>
<comment type="subcellular location">
    <subcellularLocation>
        <location evidence="1">Cell membrane</location>
        <topology evidence="1">Multi-pass membrane protein</topology>
    </subcellularLocation>
</comment>
<dbReference type="PANTHER" id="PTHR32234">
    <property type="entry name" value="THIOL:DISULFIDE INTERCHANGE PROTEIN DSBD"/>
    <property type="match status" value="1"/>
</dbReference>
<evidence type="ECO:0000313" key="10">
    <source>
        <dbReference type="Proteomes" id="UP000185494"/>
    </source>
</evidence>
<dbReference type="Pfam" id="PF02683">
    <property type="entry name" value="DsbD_TM"/>
    <property type="match status" value="1"/>
</dbReference>
<evidence type="ECO:0000256" key="6">
    <source>
        <dbReference type="ARBA" id="ARBA00023136"/>
    </source>
</evidence>
<dbReference type="SUPFAM" id="SSF52833">
    <property type="entry name" value="Thioredoxin-like"/>
    <property type="match status" value="1"/>
</dbReference>
<dbReference type="GO" id="GO:0015035">
    <property type="term" value="F:protein-disulfide reductase activity"/>
    <property type="evidence" value="ECO:0007669"/>
    <property type="project" value="TreeGrafter"/>
</dbReference>
<evidence type="ECO:0000256" key="5">
    <source>
        <dbReference type="ARBA" id="ARBA00022989"/>
    </source>
</evidence>
<keyword evidence="6 7" id="KW-0472">Membrane</keyword>
<dbReference type="InterPro" id="IPR028250">
    <property type="entry name" value="DsbDN"/>
</dbReference>
<evidence type="ECO:0000256" key="4">
    <source>
        <dbReference type="ARBA" id="ARBA00022748"/>
    </source>
</evidence>
<dbReference type="GO" id="GO:0005886">
    <property type="term" value="C:plasma membrane"/>
    <property type="evidence" value="ECO:0007669"/>
    <property type="project" value="UniProtKB-SubCell"/>
</dbReference>
<feature type="transmembrane region" description="Helical" evidence="7">
    <location>
        <begin position="379"/>
        <end position="404"/>
    </location>
</feature>
<evidence type="ECO:0000256" key="7">
    <source>
        <dbReference type="SAM" id="Phobius"/>
    </source>
</evidence>
<feature type="domain" description="Thioredoxin" evidence="8">
    <location>
        <begin position="605"/>
        <end position="733"/>
    </location>
</feature>
<dbReference type="AlphaFoldDB" id="A0A1L7AFR8"/>
<feature type="transmembrane region" description="Helical" evidence="7">
    <location>
        <begin position="489"/>
        <end position="513"/>
    </location>
</feature>
<reference evidence="9 10" key="1">
    <citation type="submission" date="2016-05" db="EMBL/GenBank/DDBJ databases">
        <title>Complete Genome and Methylome Analysis of Psychrotrophic Bacterial Isolates from Antarctic Lake Untersee.</title>
        <authorList>
            <person name="Fomenkov A."/>
            <person name="Akimov V.N."/>
            <person name="Vasilyeva L.V."/>
            <person name="Andersen D."/>
            <person name="Vincze T."/>
            <person name="Roberts R.J."/>
        </authorList>
    </citation>
    <scope>NUCLEOTIDE SEQUENCE [LARGE SCALE GENOMIC DNA]</scope>
    <source>
        <strain evidence="9 10">U14-5</strain>
    </source>
</reference>
<dbReference type="InterPro" id="IPR003834">
    <property type="entry name" value="Cyt_c_assmbl_TM_dom"/>
</dbReference>
<feature type="transmembrane region" description="Helical" evidence="7">
    <location>
        <begin position="557"/>
        <end position="576"/>
    </location>
</feature>
<sequence length="746" mass="75811">MGQVVGIPGIPANGPVKVALVAGLLLAAPGLAWNGARATESEPVASPRATVVLASEMAAVAPGQSFRLMLRQRLAPGWHTYWTNPGDAGQPPELVLDLPAGASAGPLQFPAPERIPLGPLVNFGYEGRADFPLTVTVPGDLAPGQVFTVQGSGNWLVCEKVCIPEEGSFRLDLPVEAKPRPDAALSADFAEAEAALPRPSPWVARAGFDGARGALALDGTELGPGAVRQAFFFPAEWGAVDNAAPQPLSLRDGGLVLGLSRGQGDAPKDRLEGVVAITDAAGTRAAYAVSAAIGPVPVAAEGAPAVTEGVPATTAGVPAGAAAPRAAVPGIGLLQAALWAALGGLLLNLMPCVFPILAMKAIGLARLSGEARRRVRAHAASYCAGVVLSFLVLGGGLLALRAAGGVAGWGFQFTQPVFVAVMAWLMLLVGLNLSGVFAFGGPVSAGGGLAARGGHSGSFLTGVLAVLVATPCTAPFMAAALGAALLLPALAALAVFAALGIGMALPYALLALFPGLAERLPRPGPWMERLRQFLAFPMYGAAAWLAWVLAQQSGPDGVLLVLGGAVLVGLAAWAWGQAQRTPEGLLQRASRGLAALAILAGLAGLTRLDTAPAPRVAEAGGEAWSEARLAALRAAGRPVFVNLTAAWCITCKVNERVALDQPSVQDAFSRRGVTVLEGDWTRGDPAITALLRAHGRDGVPLYLLYPAGGGEPAVLPQILTEGIVLKALDDTLHGVAGTERGGRGTT</sequence>
<organism evidence="9 10">
    <name type="scientific">Roseomonas gilardii</name>
    <dbReference type="NCBI Taxonomy" id="257708"/>
    <lineage>
        <taxon>Bacteria</taxon>
        <taxon>Pseudomonadati</taxon>
        <taxon>Pseudomonadota</taxon>
        <taxon>Alphaproteobacteria</taxon>
        <taxon>Acetobacterales</taxon>
        <taxon>Roseomonadaceae</taxon>
        <taxon>Roseomonas</taxon>
    </lineage>
</organism>
<dbReference type="CDD" id="cd02953">
    <property type="entry name" value="DsbDgamma"/>
    <property type="match status" value="1"/>
</dbReference>
<dbReference type="Proteomes" id="UP000185494">
    <property type="component" value="Chromosome 1"/>
</dbReference>
<dbReference type="Pfam" id="PF11412">
    <property type="entry name" value="DsbD_N"/>
    <property type="match status" value="1"/>
</dbReference>
<dbReference type="RefSeq" id="WP_075798461.1">
    <property type="nucleotide sequence ID" value="NZ_CP015583.1"/>
</dbReference>
<dbReference type="eggNOG" id="COG4233">
    <property type="taxonomic scope" value="Bacteria"/>
</dbReference>
<keyword evidence="5 7" id="KW-1133">Transmembrane helix</keyword>
<dbReference type="PANTHER" id="PTHR32234:SF3">
    <property type="entry name" value="SUPPRESSION OF COPPER SENSITIVITY PROTEIN"/>
    <property type="match status" value="1"/>
</dbReference>
<evidence type="ECO:0000259" key="8">
    <source>
        <dbReference type="PROSITE" id="PS51352"/>
    </source>
</evidence>
<keyword evidence="4" id="KW-0201">Cytochrome c-type biogenesis</keyword>